<evidence type="ECO:0000313" key="10">
    <source>
        <dbReference type="EMBL" id="AEH26487.1"/>
    </source>
</evidence>
<comment type="similarity">
    <text evidence="6">Belongs to the ABC-4 integral membrane protein family.</text>
</comment>
<feature type="transmembrane region" description="Helical" evidence="7">
    <location>
        <begin position="747"/>
        <end position="771"/>
    </location>
</feature>
<evidence type="ECO:0000256" key="6">
    <source>
        <dbReference type="ARBA" id="ARBA00038076"/>
    </source>
</evidence>
<comment type="subcellular location">
    <subcellularLocation>
        <location evidence="1">Cell membrane</location>
        <topology evidence="1">Multi-pass membrane protein</topology>
    </subcellularLocation>
</comment>
<feature type="domain" description="MacB-like periplasmic core" evidence="9">
    <location>
        <begin position="439"/>
        <end position="632"/>
    </location>
</feature>
<dbReference type="AlphaFoldDB" id="F8TTH6"/>
<dbReference type="InterPro" id="IPR003838">
    <property type="entry name" value="ABC3_permease_C"/>
</dbReference>
<evidence type="ECO:0000256" key="4">
    <source>
        <dbReference type="ARBA" id="ARBA00022989"/>
    </source>
</evidence>
<feature type="domain" description="ABC3 transporter permease C-terminal" evidence="8">
    <location>
        <begin position="275"/>
        <end position="394"/>
    </location>
</feature>
<dbReference type="PANTHER" id="PTHR30572">
    <property type="entry name" value="MEMBRANE COMPONENT OF TRANSPORTER-RELATED"/>
    <property type="match status" value="1"/>
</dbReference>
<evidence type="ECO:0000256" key="2">
    <source>
        <dbReference type="ARBA" id="ARBA00022475"/>
    </source>
</evidence>
<dbReference type="GO" id="GO:0022857">
    <property type="term" value="F:transmembrane transporter activity"/>
    <property type="evidence" value="ECO:0007669"/>
    <property type="project" value="TreeGrafter"/>
</dbReference>
<dbReference type="GO" id="GO:0005886">
    <property type="term" value="C:plasma membrane"/>
    <property type="evidence" value="ECO:0007669"/>
    <property type="project" value="UniProtKB-SubCell"/>
</dbReference>
<dbReference type="Pfam" id="PF12704">
    <property type="entry name" value="MacB_PCD"/>
    <property type="match status" value="1"/>
</dbReference>
<dbReference type="EMBL" id="JF342590">
    <property type="protein sequence ID" value="AEH26487.1"/>
    <property type="molecule type" value="Genomic_DNA"/>
</dbReference>
<evidence type="ECO:0000256" key="1">
    <source>
        <dbReference type="ARBA" id="ARBA00004651"/>
    </source>
</evidence>
<keyword evidence="4 7" id="KW-1133">Transmembrane helix</keyword>
<dbReference type="InterPro" id="IPR050250">
    <property type="entry name" value="Macrolide_Exporter_MacB"/>
</dbReference>
<sequence>MSAHRNGMRYLNRLVLRELAANRSRTLVLILALAVAFLMPAGMEMGLRSLLDTRNAFAQKHGLADLEVRMLPEDLRNLPDWSGIAGLDQVEERLLMPGIIENAGGQPVNALMVFLRRPQPTINRFELRQGRALSNGAAAEAIVERSAREFHGIDAGRELQVKVGNQTYTQRVVGVAASPEFLIVAANPEYFLPEKGSLAVVYTPLERVYENIGFRMVNDLIFRFAPYADAEATKTAILARLGNRQIERVIPRDEHISWKHITLDHNVFRIFQPALSLVLAILAAALVAVNFDRLVRKQYRELGAVKAMGYSGAAIVRAYVYASLCLAAAGIAVGAAGAIGFRSAFLLIYARAHALAHLEHHLYAPVLLQAALITVAIAVASALLATWRLWNANPVILMRPLLVQATGSGMSHRWDVLDRFPTPVRLGLKNLLRTPRLAALTVLGVASTVSVGVAYLICLDSMQQTIVRSFESDRWTSAVSFLYPVLGEEYESAAAAIPGIRAEGFVRAQAMVANGTETIEVSLAGLQPQGSLRTVNVVAGRMPRAANEILIGADLSRRLDVAEGSPLELRVRNQRHQVVVVGIKSDVVLSEVVMALPAVQTLLEIEEQATGMFVAIPDAADAAAVTAQLRQLDFVGRVTKRTTLVAEFTAILQDIRKLVLLVAVIALLVAIVFITANLNMAIAEQATEFSTLWALGYNRAAATQIVAVNSAAQAILALAIAVPLTGVLAVFLNALASRAWFDQATYVSPLLAPLAGGGVMLLTIGGTIVTFRRFWRTDLLENLRTRSIQ</sequence>
<feature type="transmembrane region" description="Helical" evidence="7">
    <location>
        <begin position="437"/>
        <end position="458"/>
    </location>
</feature>
<accession>F8TTH6</accession>
<feature type="transmembrane region" description="Helical" evidence="7">
    <location>
        <begin position="362"/>
        <end position="390"/>
    </location>
</feature>
<keyword evidence="3 7" id="KW-0812">Transmembrane</keyword>
<evidence type="ECO:0000256" key="3">
    <source>
        <dbReference type="ARBA" id="ARBA00022692"/>
    </source>
</evidence>
<evidence type="ECO:0000256" key="5">
    <source>
        <dbReference type="ARBA" id="ARBA00023136"/>
    </source>
</evidence>
<feature type="domain" description="ABC3 transporter permease C-terminal" evidence="8">
    <location>
        <begin position="661"/>
        <end position="776"/>
    </location>
</feature>
<evidence type="ECO:0000259" key="8">
    <source>
        <dbReference type="Pfam" id="PF02687"/>
    </source>
</evidence>
<evidence type="ECO:0000256" key="7">
    <source>
        <dbReference type="SAM" id="Phobius"/>
    </source>
</evidence>
<protein>
    <submittedName>
        <fullName evidence="10">Uncharacterized protein</fullName>
    </submittedName>
</protein>
<keyword evidence="5 7" id="KW-0472">Membrane</keyword>
<dbReference type="PANTHER" id="PTHR30572:SF4">
    <property type="entry name" value="ABC TRANSPORTER PERMEASE YTRF"/>
    <property type="match status" value="1"/>
</dbReference>
<dbReference type="InterPro" id="IPR025857">
    <property type="entry name" value="MacB_PCD"/>
</dbReference>
<proteinExistence type="inferred from homology"/>
<organism evidence="10">
    <name type="scientific">uncultured Acidobacteria bacterium A3</name>
    <dbReference type="NCBI Taxonomy" id="1036853"/>
    <lineage>
        <taxon>Bacteria</taxon>
        <taxon>Pseudomonadati</taxon>
        <taxon>Acidobacteriota</taxon>
        <taxon>environmental samples</taxon>
    </lineage>
</organism>
<reference evidence="10" key="1">
    <citation type="journal article" date="2011" name="FEMS Microbiol. Ecol.">
        <title>Polyketide synthase pathways identified from a metagenomic library are derived from soil Acidobacteria.</title>
        <authorList>
            <person name="Parsley L.C."/>
            <person name="Linneman J."/>
            <person name="Goode A.M."/>
            <person name="Becklund K."/>
            <person name="George I."/>
            <person name="Goodman R.M."/>
            <person name="Lopanik N.B."/>
            <person name="Liles M.R."/>
        </authorList>
    </citation>
    <scope>NUCLEOTIDE SEQUENCE</scope>
</reference>
<evidence type="ECO:0000259" key="9">
    <source>
        <dbReference type="Pfam" id="PF12704"/>
    </source>
</evidence>
<feature type="transmembrane region" description="Helical" evidence="7">
    <location>
        <begin position="270"/>
        <end position="291"/>
    </location>
</feature>
<name>F8TTH6_9BACT</name>
<dbReference type="Pfam" id="PF02687">
    <property type="entry name" value="FtsX"/>
    <property type="match status" value="2"/>
</dbReference>
<feature type="transmembrane region" description="Helical" evidence="7">
    <location>
        <begin position="303"/>
        <end position="320"/>
    </location>
</feature>
<keyword evidence="2" id="KW-1003">Cell membrane</keyword>
<feature type="transmembrane region" description="Helical" evidence="7">
    <location>
        <begin position="658"/>
        <end position="682"/>
    </location>
</feature>
<feature type="transmembrane region" description="Helical" evidence="7">
    <location>
        <begin position="714"/>
        <end position="735"/>
    </location>
</feature>
<feature type="transmembrane region" description="Helical" evidence="7">
    <location>
        <begin position="326"/>
        <end position="350"/>
    </location>
</feature>